<dbReference type="EMBL" id="JYIW01000015">
    <property type="protein sequence ID" value="KJL32093.1"/>
    <property type="molecule type" value="Genomic_DNA"/>
</dbReference>
<dbReference type="Proteomes" id="UP000033640">
    <property type="component" value="Unassembled WGS sequence"/>
</dbReference>
<dbReference type="OrthoDB" id="5075037at2"/>
<protein>
    <submittedName>
        <fullName evidence="2">Uncharacterized protein</fullName>
    </submittedName>
</protein>
<feature type="transmembrane region" description="Helical" evidence="1">
    <location>
        <begin position="6"/>
        <end position="26"/>
    </location>
</feature>
<keyword evidence="1" id="KW-0472">Membrane</keyword>
<evidence type="ECO:0000256" key="1">
    <source>
        <dbReference type="SAM" id="Phobius"/>
    </source>
</evidence>
<reference evidence="2 3" key="1">
    <citation type="submission" date="2015-02" db="EMBL/GenBank/DDBJ databases">
        <title>Draft genome sequences of ten Microbacterium spp. with emphasis on heavy metal contaminated environments.</title>
        <authorList>
            <person name="Corretto E."/>
        </authorList>
    </citation>
    <scope>NUCLEOTIDE SEQUENCE [LARGE SCALE GENOMIC DNA]</scope>
    <source>
        <strain evidence="2 3">BEL4b</strain>
    </source>
</reference>
<accession>A0A0F0LG23</accession>
<proteinExistence type="predicted"/>
<keyword evidence="1" id="KW-1133">Transmembrane helix</keyword>
<dbReference type="PATRIC" id="fig|82380.11.peg.383"/>
<feature type="transmembrane region" description="Helical" evidence="1">
    <location>
        <begin position="73"/>
        <end position="93"/>
    </location>
</feature>
<feature type="transmembrane region" description="Helical" evidence="1">
    <location>
        <begin position="47"/>
        <end position="67"/>
    </location>
</feature>
<name>A0A0F0LG23_9MICO</name>
<sequence>MTALVLKIVLVVIALLFVVVIVRSLFLRPNSSAKRIVRIRLHKAVGFVAAALLALGLFASVLGFGSGDMRDPVPFRIASVVLVVAGLLVLLAYRNWYLEPGRDEIVFRTVFGAERVIRHRDIVSQRSTVRRGRRIITVTSSDGTKLRVDVTTHGLSQLAAAAERAAASRAPAQP</sequence>
<organism evidence="2 3">
    <name type="scientific">Microbacterium oxydans</name>
    <dbReference type="NCBI Taxonomy" id="82380"/>
    <lineage>
        <taxon>Bacteria</taxon>
        <taxon>Bacillati</taxon>
        <taxon>Actinomycetota</taxon>
        <taxon>Actinomycetes</taxon>
        <taxon>Micrococcales</taxon>
        <taxon>Microbacteriaceae</taxon>
        <taxon>Microbacterium</taxon>
    </lineage>
</organism>
<evidence type="ECO:0000313" key="3">
    <source>
        <dbReference type="Proteomes" id="UP000033640"/>
    </source>
</evidence>
<dbReference type="AlphaFoldDB" id="A0A0F0LG23"/>
<comment type="caution">
    <text evidence="2">The sequence shown here is derived from an EMBL/GenBank/DDBJ whole genome shotgun (WGS) entry which is preliminary data.</text>
</comment>
<dbReference type="RefSeq" id="WP_045277802.1">
    <property type="nucleotide sequence ID" value="NZ_CAKKLT010000021.1"/>
</dbReference>
<gene>
    <name evidence="2" type="ORF">RS83_00367</name>
</gene>
<evidence type="ECO:0000313" key="2">
    <source>
        <dbReference type="EMBL" id="KJL32093.1"/>
    </source>
</evidence>
<keyword evidence="1" id="KW-0812">Transmembrane</keyword>